<protein>
    <recommendedName>
        <fullName evidence="1">DUF6900 domain-containing protein</fullName>
    </recommendedName>
</protein>
<dbReference type="InterPro" id="IPR054195">
    <property type="entry name" value="DUF6900"/>
</dbReference>
<dbReference type="Pfam" id="PF21841">
    <property type="entry name" value="DUF6900"/>
    <property type="match status" value="1"/>
</dbReference>
<dbReference type="RefSeq" id="WP_035384447.1">
    <property type="nucleotide sequence ID" value="NZ_AP018738.1"/>
</dbReference>
<gene>
    <name evidence="2" type="ORF">OYT1_ch1330</name>
</gene>
<dbReference type="Proteomes" id="UP000033070">
    <property type="component" value="Chromosome"/>
</dbReference>
<sequence length="59" mass="6680">MKAQALNQILETIAKQHLFVETLETRHSDRLDFHDVSVWGIKAALEAAYLAGQQSQQTK</sequence>
<evidence type="ECO:0000313" key="3">
    <source>
        <dbReference type="Proteomes" id="UP000033070"/>
    </source>
</evidence>
<dbReference type="STRING" id="1188319.OYT1_01990"/>
<feature type="domain" description="DUF6900" evidence="1">
    <location>
        <begin position="6"/>
        <end position="55"/>
    </location>
</feature>
<dbReference type="EMBL" id="AP018738">
    <property type="protein sequence ID" value="BBE50887.1"/>
    <property type="molecule type" value="Genomic_DNA"/>
</dbReference>
<proteinExistence type="predicted"/>
<evidence type="ECO:0000259" key="1">
    <source>
        <dbReference type="Pfam" id="PF21841"/>
    </source>
</evidence>
<organism evidence="2 3">
    <name type="scientific">Ferriphaselus amnicola</name>
    <dbReference type="NCBI Taxonomy" id="1188319"/>
    <lineage>
        <taxon>Bacteria</taxon>
        <taxon>Pseudomonadati</taxon>
        <taxon>Pseudomonadota</taxon>
        <taxon>Betaproteobacteria</taxon>
        <taxon>Nitrosomonadales</taxon>
        <taxon>Gallionellaceae</taxon>
        <taxon>Ferriphaselus</taxon>
    </lineage>
</organism>
<keyword evidence="3" id="KW-1185">Reference proteome</keyword>
<dbReference type="KEGG" id="fam:OYT1_ch1330"/>
<evidence type="ECO:0000313" key="2">
    <source>
        <dbReference type="EMBL" id="BBE50887.1"/>
    </source>
</evidence>
<dbReference type="AlphaFoldDB" id="A0A2Z6GBS3"/>
<reference evidence="2 3" key="1">
    <citation type="submission" date="2018-06" db="EMBL/GenBank/DDBJ databases">
        <title>OYT1 Genome Sequencing.</title>
        <authorList>
            <person name="Kato S."/>
            <person name="Itoh T."/>
            <person name="Ohkuma M."/>
        </authorList>
    </citation>
    <scope>NUCLEOTIDE SEQUENCE [LARGE SCALE GENOMIC DNA]</scope>
    <source>
        <strain evidence="2 3">OYT1</strain>
    </source>
</reference>
<dbReference type="OrthoDB" id="7067229at2"/>
<accession>A0A2Z6GBS3</accession>
<name>A0A2Z6GBS3_9PROT</name>